<evidence type="ECO:0000313" key="2">
    <source>
        <dbReference type="Proteomes" id="UP000053029"/>
    </source>
</evidence>
<dbReference type="PANTHER" id="PTHR42085">
    <property type="entry name" value="F-BOX DOMAIN-CONTAINING PROTEIN"/>
    <property type="match status" value="1"/>
</dbReference>
<dbReference type="OrthoDB" id="3540486at2759"/>
<dbReference type="InterPro" id="IPR038883">
    <property type="entry name" value="AN11006-like"/>
</dbReference>
<name>A0A0D2F9I0_9EURO</name>
<dbReference type="AlphaFoldDB" id="A0A0D2F9I0"/>
<protein>
    <recommendedName>
        <fullName evidence="3">F-box domain-containing protein</fullName>
    </recommendedName>
</protein>
<dbReference type="PANTHER" id="PTHR42085:SF8">
    <property type="entry name" value="F-BOX DOMAIN-CONTAINING PROTEIN"/>
    <property type="match status" value="1"/>
</dbReference>
<organism evidence="1 2">
    <name type="scientific">Fonsecaea pedrosoi CBS 271.37</name>
    <dbReference type="NCBI Taxonomy" id="1442368"/>
    <lineage>
        <taxon>Eukaryota</taxon>
        <taxon>Fungi</taxon>
        <taxon>Dikarya</taxon>
        <taxon>Ascomycota</taxon>
        <taxon>Pezizomycotina</taxon>
        <taxon>Eurotiomycetes</taxon>
        <taxon>Chaetothyriomycetidae</taxon>
        <taxon>Chaetothyriales</taxon>
        <taxon>Herpotrichiellaceae</taxon>
        <taxon>Fonsecaea</taxon>
    </lineage>
</organism>
<evidence type="ECO:0000313" key="1">
    <source>
        <dbReference type="EMBL" id="KIW83302.1"/>
    </source>
</evidence>
<proteinExistence type="predicted"/>
<accession>A0A0D2F9I0</accession>
<dbReference type="RefSeq" id="XP_013287110.1">
    <property type="nucleotide sequence ID" value="XM_013431656.1"/>
</dbReference>
<dbReference type="EMBL" id="KN846970">
    <property type="protein sequence ID" value="KIW83302.1"/>
    <property type="molecule type" value="Genomic_DNA"/>
</dbReference>
<reference evidence="1 2" key="1">
    <citation type="submission" date="2015-01" db="EMBL/GenBank/DDBJ databases">
        <title>The Genome Sequence of Fonsecaea pedrosoi CBS 271.37.</title>
        <authorList>
            <consortium name="The Broad Institute Genomics Platform"/>
            <person name="Cuomo C."/>
            <person name="de Hoog S."/>
            <person name="Gorbushina A."/>
            <person name="Stielow B."/>
            <person name="Teixiera M."/>
            <person name="Abouelleil A."/>
            <person name="Chapman S.B."/>
            <person name="Priest M."/>
            <person name="Young S.K."/>
            <person name="Wortman J."/>
            <person name="Nusbaum C."/>
            <person name="Birren B."/>
        </authorList>
    </citation>
    <scope>NUCLEOTIDE SEQUENCE [LARGE SCALE GENOMIC DNA]</scope>
    <source>
        <strain evidence="1 2">CBS 271.37</strain>
    </source>
</reference>
<dbReference type="HOGENOM" id="CLU_131057_0_0_1"/>
<gene>
    <name evidence="1" type="ORF">Z517_02547</name>
</gene>
<evidence type="ECO:0008006" key="3">
    <source>
        <dbReference type="Google" id="ProtNLM"/>
    </source>
</evidence>
<keyword evidence="2" id="KW-1185">Reference proteome</keyword>
<sequence length="175" mass="20719">METSLFTLPPEIRLQIWSYLVRPTTIYPCHCAERDKQLRLDACCSNSSSIYQDCDNRILRVSRQIFDEVQPVVERAESERLFVLCNGLSLDDFFRALHQSDWKWVKHLRVELFVGWAKDNQDDWFLCQMHRWAKRSVAGTLYKYDQGREISIQPAEQAREDKNGRRTLTVDIYLA</sequence>
<dbReference type="GeneID" id="25302037"/>
<dbReference type="VEuPathDB" id="FungiDB:Z517_02547"/>
<dbReference type="Proteomes" id="UP000053029">
    <property type="component" value="Unassembled WGS sequence"/>
</dbReference>